<dbReference type="InterPro" id="IPR051913">
    <property type="entry name" value="GH2_Domain-Containing"/>
</dbReference>
<proteinExistence type="inferred from homology"/>
<sequence>MLRTTLLPAPACLTLFVTVAMLLGLFACKSAKPDGGAEANARTRTDFTKDWSFSLGEQQGAQEPGFNDGGWRKLNLPHDWSIEGSFSESHPAGTGGGALPGGTGWYRKTFTLSEADKGKVFYIDFDGVYMNSEVWINGQHLGKRPNGYISFRYDLTPHLLYGSTPNVIAVKVDNSHQPNSRWYSGSGIYRNVWLTKVNQVHVAHWGTYVTTPQVSEKAATVVISTKINNTTGQAGSFTVSNLVYDAAGKEVVRIKSEEIQLTKAENEVSQELTVSGPKLWSVEEPYLYKVVTLVEQNGKVVDNYETPLGIRYFNFDVAKGFSLNGKPMKILGVCNHHDLGALGAAINTRALERQLEILRGMGVNSIRTAHNPPAPELLDLCDKMGFLVMDEVFDMWKKEKSKFDYSHSWDEWHERDLRDFILRDRNHPSIIVWSIGNEIPEQWGPEGTPIATELAGIVKSLDKTRPITAGLNEPYPSNSIYKSGELDLVGFNYHHEDFEKFPQSFPGQKFIATETTSALATRGSYDMPSDSIRRWPYKWDELFTDGNKDLTVSAYDNVSAPWGSTHEETWKLIKKHDYLSGMYIWTGFDYIGEPTPYVWPARSSYFGVVDLAGFPKDTYYMYKSEWTSEPVLHIFPHWNWQPGKTVDVWAYYNNADEVELFLNDKSLGIKKKEGDDLHVIWRVPYQPGTLRAVSRKGEEEVLTKEIKTAGAAARVVLEVDRDNIKADGKDLAFVTVRIEDKDGNLVPRADNLVQFKVDGKATIAGVDNGLQTSMESFKADHRKAFNGLCLAILQAQEEAGTVKLTATSAGLESASISIKMSR</sequence>
<dbReference type="SUPFAM" id="SSF49303">
    <property type="entry name" value="beta-Galactosidase/glucuronidase domain"/>
    <property type="match status" value="1"/>
</dbReference>
<comment type="similarity">
    <text evidence="1">Belongs to the glycosyl hydrolase 2 family.</text>
</comment>
<feature type="domain" description="DUF4982" evidence="7">
    <location>
        <begin position="643"/>
        <end position="701"/>
    </location>
</feature>
<dbReference type="GO" id="GO:0004553">
    <property type="term" value="F:hydrolase activity, hydrolyzing O-glycosyl compounds"/>
    <property type="evidence" value="ECO:0007669"/>
    <property type="project" value="InterPro"/>
</dbReference>
<dbReference type="InterPro" id="IPR006101">
    <property type="entry name" value="Glyco_hydro_2"/>
</dbReference>
<keyword evidence="3" id="KW-0326">Glycosidase</keyword>
<dbReference type="EMBL" id="VRTY01000073">
    <property type="protein sequence ID" value="TXK36693.1"/>
    <property type="molecule type" value="Genomic_DNA"/>
</dbReference>
<dbReference type="InterPro" id="IPR006104">
    <property type="entry name" value="Glyco_hydro_2_N"/>
</dbReference>
<evidence type="ECO:0000256" key="2">
    <source>
        <dbReference type="ARBA" id="ARBA00022801"/>
    </source>
</evidence>
<reference evidence="9 10" key="1">
    <citation type="submission" date="2019-08" db="EMBL/GenBank/DDBJ databases">
        <authorList>
            <person name="Shi S."/>
        </authorList>
    </citation>
    <scope>NUCLEOTIDE SEQUENCE [LARGE SCALE GENOMIC DNA]</scope>
    <source>
        <strain evidence="9 10">GY10130</strain>
    </source>
</reference>
<dbReference type="InterPro" id="IPR036156">
    <property type="entry name" value="Beta-gal/glucu_dom_sf"/>
</dbReference>
<organism evidence="9 10">
    <name type="scientific">Pontibacter qinzhouensis</name>
    <dbReference type="NCBI Taxonomy" id="2603253"/>
    <lineage>
        <taxon>Bacteria</taxon>
        <taxon>Pseudomonadati</taxon>
        <taxon>Bacteroidota</taxon>
        <taxon>Cytophagia</taxon>
        <taxon>Cytophagales</taxon>
        <taxon>Hymenobacteraceae</taxon>
        <taxon>Pontibacter</taxon>
    </lineage>
</organism>
<dbReference type="Pfam" id="PF02836">
    <property type="entry name" value="Glyco_hydro_2_C"/>
    <property type="match status" value="1"/>
</dbReference>
<dbReference type="PROSITE" id="PS00608">
    <property type="entry name" value="GLYCOSYL_HYDROL_F2_2"/>
    <property type="match status" value="1"/>
</dbReference>
<dbReference type="InterPro" id="IPR013783">
    <property type="entry name" value="Ig-like_fold"/>
</dbReference>
<evidence type="ECO:0000313" key="10">
    <source>
        <dbReference type="Proteomes" id="UP000321926"/>
    </source>
</evidence>
<feature type="domain" description="Glycoside hydrolase family 2" evidence="8">
    <location>
        <begin position="716"/>
        <end position="816"/>
    </location>
</feature>
<evidence type="ECO:0000259" key="8">
    <source>
        <dbReference type="Pfam" id="PF18565"/>
    </source>
</evidence>
<dbReference type="SUPFAM" id="SSF51445">
    <property type="entry name" value="(Trans)glycosidases"/>
    <property type="match status" value="1"/>
</dbReference>
<dbReference type="InterPro" id="IPR032311">
    <property type="entry name" value="DUF4982"/>
</dbReference>
<dbReference type="SUPFAM" id="SSF49373">
    <property type="entry name" value="Invasin/intimin cell-adhesion fragments"/>
    <property type="match status" value="1"/>
</dbReference>
<dbReference type="OrthoDB" id="1007335at2"/>
<dbReference type="Gene3D" id="3.20.20.80">
    <property type="entry name" value="Glycosidases"/>
    <property type="match status" value="1"/>
</dbReference>
<evidence type="ECO:0000259" key="7">
    <source>
        <dbReference type="Pfam" id="PF16355"/>
    </source>
</evidence>
<dbReference type="InterPro" id="IPR006103">
    <property type="entry name" value="Glyco_hydro_2_cat"/>
</dbReference>
<evidence type="ECO:0000259" key="5">
    <source>
        <dbReference type="Pfam" id="PF02836"/>
    </source>
</evidence>
<dbReference type="InterPro" id="IPR023232">
    <property type="entry name" value="Glyco_hydro_2_AS"/>
</dbReference>
<dbReference type="Pfam" id="PF00703">
    <property type="entry name" value="Glyco_hydro_2"/>
    <property type="match status" value="1"/>
</dbReference>
<dbReference type="SUPFAM" id="SSF49785">
    <property type="entry name" value="Galactose-binding domain-like"/>
    <property type="match status" value="1"/>
</dbReference>
<dbReference type="GO" id="GO:0005975">
    <property type="term" value="P:carbohydrate metabolic process"/>
    <property type="evidence" value="ECO:0007669"/>
    <property type="project" value="InterPro"/>
</dbReference>
<comment type="caution">
    <text evidence="9">The sequence shown here is derived from an EMBL/GenBank/DDBJ whole genome shotgun (WGS) entry which is preliminary data.</text>
</comment>
<name>A0A5C8JI76_9BACT</name>
<dbReference type="PANTHER" id="PTHR42732:SF1">
    <property type="entry name" value="BETA-MANNOSIDASE"/>
    <property type="match status" value="1"/>
</dbReference>
<protein>
    <submittedName>
        <fullName evidence="9">DUF4982 domain-containing protein</fullName>
    </submittedName>
</protein>
<feature type="domain" description="Glycoside hydrolase family 2 catalytic" evidence="5">
    <location>
        <begin position="320"/>
        <end position="585"/>
    </location>
</feature>
<keyword evidence="2" id="KW-0378">Hydrolase</keyword>
<dbReference type="PANTHER" id="PTHR42732">
    <property type="entry name" value="BETA-GALACTOSIDASE"/>
    <property type="match status" value="1"/>
</dbReference>
<dbReference type="Pfam" id="PF16355">
    <property type="entry name" value="DUF4982"/>
    <property type="match status" value="1"/>
</dbReference>
<evidence type="ECO:0000259" key="4">
    <source>
        <dbReference type="Pfam" id="PF00703"/>
    </source>
</evidence>
<dbReference type="Gene3D" id="2.60.40.10">
    <property type="entry name" value="Immunoglobulins"/>
    <property type="match status" value="3"/>
</dbReference>
<accession>A0A5C8JI76</accession>
<dbReference type="NCBIfam" id="NF041463">
    <property type="entry name" value="GalB"/>
    <property type="match status" value="1"/>
</dbReference>
<dbReference type="InterPro" id="IPR040605">
    <property type="entry name" value="Glyco_hydro2_dom5"/>
</dbReference>
<dbReference type="Pfam" id="PF18565">
    <property type="entry name" value="Glyco_hydro2_C5"/>
    <property type="match status" value="1"/>
</dbReference>
<dbReference type="Proteomes" id="UP000321926">
    <property type="component" value="Unassembled WGS sequence"/>
</dbReference>
<gene>
    <name evidence="9" type="ORF">FVR03_17075</name>
</gene>
<dbReference type="InterPro" id="IPR006102">
    <property type="entry name" value="Ig-like_GH2"/>
</dbReference>
<dbReference type="Gene3D" id="2.60.120.260">
    <property type="entry name" value="Galactose-binding domain-like"/>
    <property type="match status" value="1"/>
</dbReference>
<dbReference type="AlphaFoldDB" id="A0A5C8JI76"/>
<dbReference type="Pfam" id="PF02837">
    <property type="entry name" value="Glyco_hydro_2_N"/>
    <property type="match status" value="1"/>
</dbReference>
<evidence type="ECO:0000313" key="9">
    <source>
        <dbReference type="EMBL" id="TXK36693.1"/>
    </source>
</evidence>
<dbReference type="InterPro" id="IPR008964">
    <property type="entry name" value="Invasin/intimin_cell_adhesion"/>
</dbReference>
<keyword evidence="10" id="KW-1185">Reference proteome</keyword>
<dbReference type="InterPro" id="IPR048229">
    <property type="entry name" value="GalB-like"/>
</dbReference>
<dbReference type="PRINTS" id="PR00132">
    <property type="entry name" value="GLHYDRLASE2"/>
</dbReference>
<dbReference type="InterPro" id="IPR017853">
    <property type="entry name" value="GH"/>
</dbReference>
<evidence type="ECO:0000256" key="1">
    <source>
        <dbReference type="ARBA" id="ARBA00007401"/>
    </source>
</evidence>
<evidence type="ECO:0000259" key="6">
    <source>
        <dbReference type="Pfam" id="PF02837"/>
    </source>
</evidence>
<feature type="domain" description="Glycosyl hydrolases family 2 sugar binding" evidence="6">
    <location>
        <begin position="102"/>
        <end position="196"/>
    </location>
</feature>
<evidence type="ECO:0000256" key="3">
    <source>
        <dbReference type="ARBA" id="ARBA00023295"/>
    </source>
</evidence>
<dbReference type="InterPro" id="IPR008979">
    <property type="entry name" value="Galactose-bd-like_sf"/>
</dbReference>
<dbReference type="PROSITE" id="PS51257">
    <property type="entry name" value="PROKAR_LIPOPROTEIN"/>
    <property type="match status" value="1"/>
</dbReference>
<feature type="domain" description="Glycoside hydrolase family 2 immunoglobulin-like beta-sandwich" evidence="4">
    <location>
        <begin position="207"/>
        <end position="311"/>
    </location>
</feature>